<dbReference type="EMBL" id="FRDA01000022">
    <property type="protein sequence ID" value="SHN27901.1"/>
    <property type="molecule type" value="Genomic_DNA"/>
</dbReference>
<proteinExistence type="predicted"/>
<name>A0A1M7QBY9_9PSED</name>
<protein>
    <submittedName>
        <fullName evidence="2">Predicted nucleotide-binding protein containing TIR-like domain</fullName>
    </submittedName>
</protein>
<evidence type="ECO:0000313" key="3">
    <source>
        <dbReference type="Proteomes" id="UP000183983"/>
    </source>
</evidence>
<evidence type="ECO:0000259" key="1">
    <source>
        <dbReference type="Pfam" id="PF10137"/>
    </source>
</evidence>
<gene>
    <name evidence="2" type="ORF">SAMN05216593_1229</name>
</gene>
<reference evidence="2 3" key="1">
    <citation type="submission" date="2016-11" db="EMBL/GenBank/DDBJ databases">
        <authorList>
            <person name="Jaros S."/>
            <person name="Januszkiewicz K."/>
            <person name="Wedrychowicz H."/>
        </authorList>
    </citation>
    <scope>NUCLEOTIDE SEQUENCE [LARGE SCALE GENOMIC DNA]</scope>
    <source>
        <strain evidence="2 3">LMG 26898</strain>
    </source>
</reference>
<organism evidence="2 3">
    <name type="scientific">Pseudomonas asturiensis</name>
    <dbReference type="NCBI Taxonomy" id="1190415"/>
    <lineage>
        <taxon>Bacteria</taxon>
        <taxon>Pseudomonadati</taxon>
        <taxon>Pseudomonadota</taxon>
        <taxon>Gammaproteobacteria</taxon>
        <taxon>Pseudomonadales</taxon>
        <taxon>Pseudomonadaceae</taxon>
        <taxon>Pseudomonas</taxon>
    </lineage>
</organism>
<accession>A0A1M7QBY9</accession>
<dbReference type="InterPro" id="IPR019302">
    <property type="entry name" value="CAP12/PCTIR_TIR_dom"/>
</dbReference>
<evidence type="ECO:0000313" key="2">
    <source>
        <dbReference type="EMBL" id="SHN27901.1"/>
    </source>
</evidence>
<dbReference type="OrthoDB" id="5497289at2"/>
<dbReference type="AlphaFoldDB" id="A0A1M7QBY9"/>
<sequence length="292" mass="32221">MARAKPPAPVAAKLALSAREIEWAIKRIDDRIVELEKFDISTVTRSTPELNALSASIAGTLERAFGENTSAYQRYSAATKLQHVSMSISMDGRPRHVDYQGPTQQNITRSIALMKAAQSSLKDDLEYLEENSESDQPAIVSSINSRRVFVVHGHDETAMHGLARFLEKLGLEAIILKEQPDQGRTIIEKFEATAGDVGFAVVLLTPDDVGASVKAETSDARARQNVIFELGYFAGKLGRGRVCLLRKGQVEIPSDLYGVIYTEMDAADGWQTKLVKELKAAKLDFDANRLWQ</sequence>
<dbReference type="STRING" id="1190415.SAMN05216593_1229"/>
<dbReference type="Pfam" id="PF10137">
    <property type="entry name" value="CAP12-PCTIR_TIR"/>
    <property type="match status" value="1"/>
</dbReference>
<dbReference type="GO" id="GO:0050135">
    <property type="term" value="F:NADP+ nucleosidase activity"/>
    <property type="evidence" value="ECO:0007669"/>
    <property type="project" value="InterPro"/>
</dbReference>
<dbReference type="Proteomes" id="UP000183983">
    <property type="component" value="Unassembled WGS sequence"/>
</dbReference>
<dbReference type="RefSeq" id="WP_073172301.1">
    <property type="nucleotide sequence ID" value="NZ_FRDA01000022.1"/>
</dbReference>
<feature type="domain" description="CD-NTase-associated protein 12/Pycsar effector protein TIR" evidence="1">
    <location>
        <begin position="147"/>
        <end position="265"/>
    </location>
</feature>